<organism evidence="1 2">
    <name type="scientific">Rhizobium redzepovicii</name>
    <dbReference type="NCBI Taxonomy" id="2867518"/>
    <lineage>
        <taxon>Bacteria</taxon>
        <taxon>Pseudomonadati</taxon>
        <taxon>Pseudomonadota</taxon>
        <taxon>Alphaproteobacteria</taxon>
        <taxon>Hyphomicrobiales</taxon>
        <taxon>Rhizobiaceae</taxon>
        <taxon>Rhizobium/Agrobacterium group</taxon>
        <taxon>Rhizobium</taxon>
    </lineage>
</organism>
<gene>
    <name evidence="1" type="ORF">RJJ37_07230</name>
</gene>
<sequence length="73" mass="8349">MGLDKKEDFVQKLAQTWEREDAEQRIAEVLNAARNGTMQTIRDSDGVFELTFKPEIKKEPAGRYLARGGPIKR</sequence>
<evidence type="ECO:0000313" key="2">
    <source>
        <dbReference type="Proteomes" id="UP001269402"/>
    </source>
</evidence>
<dbReference type="Proteomes" id="UP001269402">
    <property type="component" value="Unassembled WGS sequence"/>
</dbReference>
<dbReference type="EMBL" id="JAVLSH010000002">
    <property type="protein sequence ID" value="MDR9759425.1"/>
    <property type="molecule type" value="Genomic_DNA"/>
</dbReference>
<name>A0AAW8NXM8_9HYPH</name>
<dbReference type="RefSeq" id="WP_310807153.1">
    <property type="nucleotide sequence ID" value="NZ_JAVLSH010000002.1"/>
</dbReference>
<accession>A0AAW8NXM8</accession>
<proteinExistence type="predicted"/>
<protein>
    <submittedName>
        <fullName evidence="1">Uncharacterized protein</fullName>
    </submittedName>
</protein>
<comment type="caution">
    <text evidence="1">The sequence shown here is derived from an EMBL/GenBank/DDBJ whole genome shotgun (WGS) entry which is preliminary data.</text>
</comment>
<reference evidence="2" key="1">
    <citation type="submission" date="2023-07" db="EMBL/GenBank/DDBJ databases">
        <title>Genomic characterization of faba bean (Vicia faba) microsymbionts in Mexican soils.</title>
        <authorList>
            <person name="Rivera Orduna F.N."/>
            <person name="Guevara-Luna J."/>
            <person name="Yan J."/>
            <person name="Arroyo-Herrera I."/>
            <person name="Li Y."/>
            <person name="Vasquez-Murrieta M.S."/>
            <person name="Wang E.T."/>
        </authorList>
    </citation>
    <scope>NUCLEOTIDE SEQUENCE [LARGE SCALE GENOMIC DNA]</scope>
    <source>
        <strain evidence="2">CH6</strain>
    </source>
</reference>
<dbReference type="AlphaFoldDB" id="A0AAW8NXM8"/>
<evidence type="ECO:0000313" key="1">
    <source>
        <dbReference type="EMBL" id="MDR9759425.1"/>
    </source>
</evidence>
<keyword evidence="2" id="KW-1185">Reference proteome</keyword>